<dbReference type="InterPro" id="IPR036520">
    <property type="entry name" value="UPF0759_sf"/>
</dbReference>
<protein>
    <submittedName>
        <fullName evidence="1">DUF72 domain-containing protein</fullName>
    </submittedName>
</protein>
<name>A0ABV9JKH9_9GAMM</name>
<dbReference type="InterPro" id="IPR002763">
    <property type="entry name" value="DUF72"/>
</dbReference>
<keyword evidence="2" id="KW-1185">Reference proteome</keyword>
<dbReference type="RefSeq" id="WP_377332815.1">
    <property type="nucleotide sequence ID" value="NZ_JBHSGB010000006.1"/>
</dbReference>
<dbReference type="Pfam" id="PF01904">
    <property type="entry name" value="DUF72"/>
    <property type="match status" value="1"/>
</dbReference>
<evidence type="ECO:0000313" key="2">
    <source>
        <dbReference type="Proteomes" id="UP001595962"/>
    </source>
</evidence>
<dbReference type="Proteomes" id="UP001595962">
    <property type="component" value="Unassembled WGS sequence"/>
</dbReference>
<dbReference type="SUPFAM" id="SSF117396">
    <property type="entry name" value="TM1631-like"/>
    <property type="match status" value="1"/>
</dbReference>
<evidence type="ECO:0000313" key="1">
    <source>
        <dbReference type="EMBL" id="MFC4654744.1"/>
    </source>
</evidence>
<accession>A0ABV9JKH9</accession>
<proteinExistence type="predicted"/>
<dbReference type="PANTHER" id="PTHR30348">
    <property type="entry name" value="UNCHARACTERIZED PROTEIN YECE"/>
    <property type="match status" value="1"/>
</dbReference>
<gene>
    <name evidence="1" type="ORF">ACFO3I_06900</name>
</gene>
<organism evidence="1 2">
    <name type="scientific">Rheinheimera marina</name>
    <dbReference type="NCBI Taxonomy" id="1774958"/>
    <lineage>
        <taxon>Bacteria</taxon>
        <taxon>Pseudomonadati</taxon>
        <taxon>Pseudomonadota</taxon>
        <taxon>Gammaproteobacteria</taxon>
        <taxon>Chromatiales</taxon>
        <taxon>Chromatiaceae</taxon>
        <taxon>Rheinheimera</taxon>
    </lineage>
</organism>
<dbReference type="PANTHER" id="PTHR30348:SF9">
    <property type="entry name" value="UPF0759 PROTEIN YECE"/>
    <property type="match status" value="1"/>
</dbReference>
<reference evidence="2" key="1">
    <citation type="journal article" date="2019" name="Int. J. Syst. Evol. Microbiol.">
        <title>The Global Catalogue of Microorganisms (GCM) 10K type strain sequencing project: providing services to taxonomists for standard genome sequencing and annotation.</title>
        <authorList>
            <consortium name="The Broad Institute Genomics Platform"/>
            <consortium name="The Broad Institute Genome Sequencing Center for Infectious Disease"/>
            <person name="Wu L."/>
            <person name="Ma J."/>
        </authorList>
    </citation>
    <scope>NUCLEOTIDE SEQUENCE [LARGE SCALE GENOMIC DNA]</scope>
    <source>
        <strain evidence="2">DT28</strain>
    </source>
</reference>
<dbReference type="EMBL" id="JBHSGB010000006">
    <property type="protein sequence ID" value="MFC4654744.1"/>
    <property type="molecule type" value="Genomic_DNA"/>
</dbReference>
<sequence>MNLYLGCPVWANTDWKNLLYDNDLATSEFLANYSRFFNSVEGNTTFYATPSADSIQKWLEQSSADFRFTLKLPRSISHQFDQWQPDLVQQWLQLFLPLRSKIGLLHLQLPASFSPASMPWLQQLISTVRPLYPLAVEVRHRAFFDKAEHEIALNRLLRDWDTERVIFDSRALFSVSPSTAALAEAQRKKPYLPVHAVALTQTPMLRFVGLDDMDINRQYYQPWLGKVRQWLNEGRSPYLFFHSPDNKSSPLLARQFVQELGIAHPILQPWLAEPPQLSLL</sequence>
<comment type="caution">
    <text evidence="1">The sequence shown here is derived from an EMBL/GenBank/DDBJ whole genome shotgun (WGS) entry which is preliminary data.</text>
</comment>
<dbReference type="Gene3D" id="3.20.20.410">
    <property type="entry name" value="Protein of unknown function UPF0759"/>
    <property type="match status" value="1"/>
</dbReference>